<keyword evidence="1" id="KW-0472">Membrane</keyword>
<proteinExistence type="predicted"/>
<name>A0ABP0N5J6_9DINO</name>
<dbReference type="Proteomes" id="UP001642464">
    <property type="component" value="Unassembled WGS sequence"/>
</dbReference>
<dbReference type="EMBL" id="CAXAMM010026424">
    <property type="protein sequence ID" value="CAK9058866.1"/>
    <property type="molecule type" value="Genomic_DNA"/>
</dbReference>
<accession>A0ABP0N5J6</accession>
<organism evidence="2 3">
    <name type="scientific">Durusdinium trenchii</name>
    <dbReference type="NCBI Taxonomy" id="1381693"/>
    <lineage>
        <taxon>Eukaryota</taxon>
        <taxon>Sar</taxon>
        <taxon>Alveolata</taxon>
        <taxon>Dinophyceae</taxon>
        <taxon>Suessiales</taxon>
        <taxon>Symbiodiniaceae</taxon>
        <taxon>Durusdinium</taxon>
    </lineage>
</organism>
<gene>
    <name evidence="2" type="ORF">SCF082_LOCUS31289</name>
</gene>
<comment type="caution">
    <text evidence="2">The sequence shown here is derived from an EMBL/GenBank/DDBJ whole genome shotgun (WGS) entry which is preliminary data.</text>
</comment>
<protein>
    <submittedName>
        <fullName evidence="2">EF-hand domain-containing protein</fullName>
    </submittedName>
</protein>
<evidence type="ECO:0000313" key="3">
    <source>
        <dbReference type="Proteomes" id="UP001642464"/>
    </source>
</evidence>
<keyword evidence="1" id="KW-0812">Transmembrane</keyword>
<evidence type="ECO:0000313" key="2">
    <source>
        <dbReference type="EMBL" id="CAK9058866.1"/>
    </source>
</evidence>
<keyword evidence="1" id="KW-1133">Transmembrane helix</keyword>
<evidence type="ECO:0000256" key="1">
    <source>
        <dbReference type="SAM" id="Phobius"/>
    </source>
</evidence>
<feature type="transmembrane region" description="Helical" evidence="1">
    <location>
        <begin position="52"/>
        <end position="72"/>
    </location>
</feature>
<feature type="transmembrane region" description="Helical" evidence="1">
    <location>
        <begin position="84"/>
        <end position="101"/>
    </location>
</feature>
<sequence length="164" mass="18292">MMNCGIMDMSGFNAIWEEINTDDTEAISREDRVEKRERLKSLWRSLIGDPSFLGSTLYLSGSVLFAAMPYWSLASPATMTKMGQVFYIFGGILFLSQTLATRENGNMCREHPLLKRNWGPKAFDRNFFPAQGQRELLVASLLVAMPGAPSSVLAPTPPPRAKRS</sequence>
<reference evidence="2 3" key="1">
    <citation type="submission" date="2024-02" db="EMBL/GenBank/DDBJ databases">
        <authorList>
            <person name="Chen Y."/>
            <person name="Shah S."/>
            <person name="Dougan E. K."/>
            <person name="Thang M."/>
            <person name="Chan C."/>
        </authorList>
    </citation>
    <scope>NUCLEOTIDE SEQUENCE [LARGE SCALE GENOMIC DNA]</scope>
</reference>
<keyword evidence="3" id="KW-1185">Reference proteome</keyword>